<evidence type="ECO:0000313" key="1">
    <source>
        <dbReference type="EMBL" id="EHM56121.1"/>
    </source>
</evidence>
<dbReference type="EMBL" id="AGCM01000004">
    <property type="protein sequence ID" value="EHM56121.1"/>
    <property type="molecule type" value="Genomic_DNA"/>
</dbReference>
<gene>
    <name evidence="1" type="ORF">HMPREF9080_00094</name>
</gene>
<name>G9ZBH1_9GAMM</name>
<evidence type="ECO:0000313" key="2">
    <source>
        <dbReference type="Proteomes" id="UP000004750"/>
    </source>
</evidence>
<accession>G9ZBH1</accession>
<sequence>MASQKIPAAAGFFHELTLGKTTVCPLDESSGYRRPGRRNLILALRCWDI</sequence>
<proteinExistence type="predicted"/>
<comment type="caution">
    <text evidence="1">The sequence shown here is derived from an EMBL/GenBank/DDBJ whole genome shotgun (WGS) entry which is preliminary data.</text>
</comment>
<dbReference type="Proteomes" id="UP000004750">
    <property type="component" value="Unassembled WGS sequence"/>
</dbReference>
<protein>
    <submittedName>
        <fullName evidence="1">Uncharacterized protein</fullName>
    </submittedName>
</protein>
<dbReference type="AlphaFoldDB" id="G9ZBH1"/>
<dbReference type="HOGENOM" id="CLU_3133673_0_0_6"/>
<reference evidence="1 2" key="1">
    <citation type="submission" date="2011-08" db="EMBL/GenBank/DDBJ databases">
        <authorList>
            <person name="Weinstock G."/>
            <person name="Sodergren E."/>
            <person name="Clifton S."/>
            <person name="Fulton L."/>
            <person name="Fulton B."/>
            <person name="Courtney L."/>
            <person name="Fronick C."/>
            <person name="Harrison M."/>
            <person name="Strong C."/>
            <person name="Farmer C."/>
            <person name="Delahaunty K."/>
            <person name="Markovic C."/>
            <person name="Hall O."/>
            <person name="Minx P."/>
            <person name="Tomlinson C."/>
            <person name="Mitreva M."/>
            <person name="Hou S."/>
            <person name="Chen J."/>
            <person name="Wollam A."/>
            <person name="Pepin K.H."/>
            <person name="Johnson M."/>
            <person name="Bhonagiri V."/>
            <person name="Zhang X."/>
            <person name="Suruliraj S."/>
            <person name="Warren W."/>
            <person name="Chinwalla A."/>
            <person name="Mardis E.R."/>
            <person name="Wilson R.K."/>
        </authorList>
    </citation>
    <scope>NUCLEOTIDE SEQUENCE [LARGE SCALE GENOMIC DNA]</scope>
    <source>
        <strain evidence="1 2">F0432</strain>
    </source>
</reference>
<organism evidence="1 2">
    <name type="scientific">Cardiobacterium valvarum F0432</name>
    <dbReference type="NCBI Taxonomy" id="797473"/>
    <lineage>
        <taxon>Bacteria</taxon>
        <taxon>Pseudomonadati</taxon>
        <taxon>Pseudomonadota</taxon>
        <taxon>Gammaproteobacteria</taxon>
        <taxon>Cardiobacteriales</taxon>
        <taxon>Cardiobacteriaceae</taxon>
        <taxon>Cardiobacterium</taxon>
    </lineage>
</organism>